<keyword evidence="1" id="KW-0732">Signal</keyword>
<feature type="signal peptide" evidence="1">
    <location>
        <begin position="1"/>
        <end position="21"/>
    </location>
</feature>
<evidence type="ECO:0000313" key="2">
    <source>
        <dbReference type="EMBL" id="QEN03819.1"/>
    </source>
</evidence>
<dbReference type="KEGG" id="sper:EW093_03590"/>
<evidence type="ECO:0000313" key="3">
    <source>
        <dbReference type="Proteomes" id="UP000323824"/>
    </source>
</evidence>
<feature type="chain" id="PRO_5022998549" evidence="1">
    <location>
        <begin position="22"/>
        <end position="179"/>
    </location>
</feature>
<dbReference type="RefSeq" id="WP_149567077.1">
    <property type="nucleotide sequence ID" value="NZ_CP035807.1"/>
</dbReference>
<reference evidence="2 3" key="2">
    <citation type="submission" date="2019-09" db="EMBL/GenBank/DDBJ databases">
        <title>Complete Genome Sequence and Methylome Analysis of free living Spirochaetas.</title>
        <authorList>
            <person name="Leshcheva N."/>
            <person name="Mikheeva N."/>
        </authorList>
    </citation>
    <scope>NUCLEOTIDE SEQUENCE [LARGE SCALE GENOMIC DNA]</scope>
    <source>
        <strain evidence="2 3">P</strain>
    </source>
</reference>
<name>A0A5C1QA72_9SPIO</name>
<reference evidence="2 3" key="1">
    <citation type="submission" date="2019-02" db="EMBL/GenBank/DDBJ databases">
        <authorList>
            <person name="Fomenkov A."/>
            <person name="Dubinina G."/>
            <person name="Grabovich M."/>
            <person name="Vincze T."/>
            <person name="Roberts R.J."/>
        </authorList>
    </citation>
    <scope>NUCLEOTIDE SEQUENCE [LARGE SCALE GENOMIC DNA]</scope>
    <source>
        <strain evidence="2 3">P</strain>
    </source>
</reference>
<accession>A0A5C1QA72</accession>
<proteinExistence type="predicted"/>
<organism evidence="2 3">
    <name type="scientific">Thiospirochaeta perfilievii</name>
    <dbReference type="NCBI Taxonomy" id="252967"/>
    <lineage>
        <taxon>Bacteria</taxon>
        <taxon>Pseudomonadati</taxon>
        <taxon>Spirochaetota</taxon>
        <taxon>Spirochaetia</taxon>
        <taxon>Spirochaetales</taxon>
        <taxon>Spirochaetaceae</taxon>
        <taxon>Thiospirochaeta</taxon>
    </lineage>
</organism>
<gene>
    <name evidence="2" type="ORF">EW093_03590</name>
</gene>
<sequence>MKYYCFTLFVLFSLFSLVSEDAPIDLRNNKGKATKDDIETPNTISKKDIMPKSFYIGDLGDFYGDVENSNAILYVVNDFLLSIKNSSDKIKFLDEDFSFIFNIVYKDRLINNKRNFSWYLGGVSINNNSSWLDLVLDFKDYIEVGTIYLTFDVDWLIVDLQLERKEKGYFDPSSYNNLY</sequence>
<evidence type="ECO:0000256" key="1">
    <source>
        <dbReference type="SAM" id="SignalP"/>
    </source>
</evidence>
<dbReference type="EMBL" id="CP035807">
    <property type="protein sequence ID" value="QEN03819.1"/>
    <property type="molecule type" value="Genomic_DNA"/>
</dbReference>
<keyword evidence="3" id="KW-1185">Reference proteome</keyword>
<protein>
    <submittedName>
        <fullName evidence="2">Uncharacterized protein</fullName>
    </submittedName>
</protein>
<dbReference type="AlphaFoldDB" id="A0A5C1QA72"/>
<dbReference type="Proteomes" id="UP000323824">
    <property type="component" value="Chromosome"/>
</dbReference>